<proteinExistence type="predicted"/>
<gene>
    <name evidence="2" type="ORF">ACFSKP_05720</name>
</gene>
<accession>A0ABW5CVA4</accession>
<keyword evidence="1" id="KW-0812">Transmembrane</keyword>
<dbReference type="Proteomes" id="UP001597374">
    <property type="component" value="Unassembled WGS sequence"/>
</dbReference>
<feature type="transmembrane region" description="Helical" evidence="1">
    <location>
        <begin position="71"/>
        <end position="90"/>
    </location>
</feature>
<name>A0ABW5CVA4_9BACT</name>
<dbReference type="RefSeq" id="WP_317233128.1">
    <property type="nucleotide sequence ID" value="NZ_JALPRR010000001.1"/>
</dbReference>
<keyword evidence="3" id="KW-1185">Reference proteome</keyword>
<evidence type="ECO:0000256" key="1">
    <source>
        <dbReference type="SAM" id="Phobius"/>
    </source>
</evidence>
<protein>
    <submittedName>
        <fullName evidence="2">Uncharacterized protein</fullName>
    </submittedName>
</protein>
<evidence type="ECO:0000313" key="2">
    <source>
        <dbReference type="EMBL" id="MFD2245743.1"/>
    </source>
</evidence>
<keyword evidence="1" id="KW-1133">Transmembrane helix</keyword>
<keyword evidence="1" id="KW-0472">Membrane</keyword>
<organism evidence="2 3">
    <name type="scientific">Pontibacter ruber</name>
    <dbReference type="NCBI Taxonomy" id="1343895"/>
    <lineage>
        <taxon>Bacteria</taxon>
        <taxon>Pseudomonadati</taxon>
        <taxon>Bacteroidota</taxon>
        <taxon>Cytophagia</taxon>
        <taxon>Cytophagales</taxon>
        <taxon>Hymenobacteraceae</taxon>
        <taxon>Pontibacter</taxon>
    </lineage>
</organism>
<comment type="caution">
    <text evidence="2">The sequence shown here is derived from an EMBL/GenBank/DDBJ whole genome shotgun (WGS) entry which is preliminary data.</text>
</comment>
<dbReference type="EMBL" id="JBHUIM010000001">
    <property type="protein sequence ID" value="MFD2245743.1"/>
    <property type="molecule type" value="Genomic_DNA"/>
</dbReference>
<sequence length="98" mass="10590">MNEVESINVVNVMKKQLQKILAGMMLALALVFASTDAYSQCAMCRATVESNVGTGSKVPESNVGSGLNTGILYLMAIPYILVGTIGFLWYKNNRKKNG</sequence>
<evidence type="ECO:0000313" key="3">
    <source>
        <dbReference type="Proteomes" id="UP001597374"/>
    </source>
</evidence>
<reference evidence="3" key="1">
    <citation type="journal article" date="2019" name="Int. J. Syst. Evol. Microbiol.">
        <title>The Global Catalogue of Microorganisms (GCM) 10K type strain sequencing project: providing services to taxonomists for standard genome sequencing and annotation.</title>
        <authorList>
            <consortium name="The Broad Institute Genomics Platform"/>
            <consortium name="The Broad Institute Genome Sequencing Center for Infectious Disease"/>
            <person name="Wu L."/>
            <person name="Ma J."/>
        </authorList>
    </citation>
    <scope>NUCLEOTIDE SEQUENCE [LARGE SCALE GENOMIC DNA]</scope>
    <source>
        <strain evidence="3">CGMCC 4.1782</strain>
    </source>
</reference>